<evidence type="ECO:0000256" key="3">
    <source>
        <dbReference type="ARBA" id="ARBA00022737"/>
    </source>
</evidence>
<gene>
    <name evidence="10" type="ORF">OHK93_001896</name>
</gene>
<dbReference type="Pfam" id="PF00096">
    <property type="entry name" value="zf-C2H2"/>
    <property type="match status" value="1"/>
</dbReference>
<dbReference type="GO" id="GO:0000981">
    <property type="term" value="F:DNA-binding transcription factor activity, RNA polymerase II-specific"/>
    <property type="evidence" value="ECO:0007669"/>
    <property type="project" value="TreeGrafter"/>
</dbReference>
<dbReference type="InterPro" id="IPR013087">
    <property type="entry name" value="Znf_C2H2_type"/>
</dbReference>
<feature type="domain" description="C2H2-type" evidence="9">
    <location>
        <begin position="192"/>
        <end position="222"/>
    </location>
</feature>
<dbReference type="AlphaFoldDB" id="A0AA43QQG5"/>
<name>A0AA43QQG5_9LECA</name>
<proteinExistence type="predicted"/>
<dbReference type="GO" id="GO:0005634">
    <property type="term" value="C:nucleus"/>
    <property type="evidence" value="ECO:0007669"/>
    <property type="project" value="UniProtKB-SubCell"/>
</dbReference>
<feature type="region of interest" description="Disordered" evidence="8">
    <location>
        <begin position="96"/>
        <end position="117"/>
    </location>
</feature>
<keyword evidence="3" id="KW-0677">Repeat</keyword>
<dbReference type="InterPro" id="IPR043359">
    <property type="entry name" value="GLI-like"/>
</dbReference>
<dbReference type="PROSITE" id="PS50157">
    <property type="entry name" value="ZINC_FINGER_C2H2_2"/>
    <property type="match status" value="2"/>
</dbReference>
<feature type="region of interest" description="Disordered" evidence="8">
    <location>
        <begin position="250"/>
        <end position="280"/>
    </location>
</feature>
<dbReference type="GO" id="GO:0000978">
    <property type="term" value="F:RNA polymerase II cis-regulatory region sequence-specific DNA binding"/>
    <property type="evidence" value="ECO:0007669"/>
    <property type="project" value="TreeGrafter"/>
</dbReference>
<evidence type="ECO:0000259" key="9">
    <source>
        <dbReference type="PROSITE" id="PS50157"/>
    </source>
</evidence>
<evidence type="ECO:0000313" key="11">
    <source>
        <dbReference type="Proteomes" id="UP001161017"/>
    </source>
</evidence>
<evidence type="ECO:0000256" key="2">
    <source>
        <dbReference type="ARBA" id="ARBA00022723"/>
    </source>
</evidence>
<dbReference type="PROSITE" id="PS00028">
    <property type="entry name" value="ZINC_FINGER_C2H2_1"/>
    <property type="match status" value="1"/>
</dbReference>
<sequence length="412" mass="45285">MADSSRTSSPVSSQLSSHGSSEFAEDVKAEDDASPPHDLDLLDPSSAHHHLTMPPSKRRRLAGSSGGGANASSHRSTPIPHNIDASDVVDETISEDGWSDIPVSPAGGEFSSMPDEDPRAHVQVRVCKWDGCTVGDLGNMDKLVAHLHDDHIGSKETNYACEWVECSRKGVTHASGYALKAHMRSHTKEKPFYCALPECDRSFTRSDALAKHMRTVHETEALRPSDPVPRNYSSANFKPQRLKLVMNSKAPKEEGGGDEAADEAATLSPPSGGGGVEETPFEYPPEAAFSPEEQGMPPNQLFRLLRRQIAWAEAAGRELEAEVKDLETKRRNEWTEKELVLTNLMEAELALAYSMNSNDESRIVELLNESLPGEPLPLVGEDPPWYRKAEQLDQPPELIHPAQMVMDDQSRE</sequence>
<dbReference type="PANTHER" id="PTHR45718">
    <property type="entry name" value="TRANSCRIPTIONAL ACTIVATOR CUBITUS INTERRUPTUS"/>
    <property type="match status" value="1"/>
</dbReference>
<comment type="subcellular location">
    <subcellularLocation>
        <location evidence="1">Nucleus</location>
    </subcellularLocation>
</comment>
<dbReference type="InterPro" id="IPR036236">
    <property type="entry name" value="Znf_C2H2_sf"/>
</dbReference>
<dbReference type="SMART" id="SM00355">
    <property type="entry name" value="ZnF_C2H2"/>
    <property type="match status" value="3"/>
</dbReference>
<dbReference type="GO" id="GO:0008270">
    <property type="term" value="F:zinc ion binding"/>
    <property type="evidence" value="ECO:0007669"/>
    <property type="project" value="UniProtKB-KW"/>
</dbReference>
<feature type="region of interest" description="Disordered" evidence="8">
    <location>
        <begin position="392"/>
        <end position="412"/>
    </location>
</feature>
<evidence type="ECO:0000313" key="10">
    <source>
        <dbReference type="EMBL" id="MDI1490692.1"/>
    </source>
</evidence>
<feature type="domain" description="C2H2-type" evidence="9">
    <location>
        <begin position="164"/>
        <end position="191"/>
    </location>
</feature>
<dbReference type="PANTHER" id="PTHR45718:SF4">
    <property type="entry name" value="TRANSCRIPTIONAL ACTIVATOR CUBITUS INTERRUPTUS"/>
    <property type="match status" value="1"/>
</dbReference>
<keyword evidence="4 7" id="KW-0863">Zinc-finger</keyword>
<evidence type="ECO:0000256" key="6">
    <source>
        <dbReference type="ARBA" id="ARBA00023242"/>
    </source>
</evidence>
<organism evidence="10 11">
    <name type="scientific">Ramalina farinacea</name>
    <dbReference type="NCBI Taxonomy" id="258253"/>
    <lineage>
        <taxon>Eukaryota</taxon>
        <taxon>Fungi</taxon>
        <taxon>Dikarya</taxon>
        <taxon>Ascomycota</taxon>
        <taxon>Pezizomycotina</taxon>
        <taxon>Lecanoromycetes</taxon>
        <taxon>OSLEUM clade</taxon>
        <taxon>Lecanoromycetidae</taxon>
        <taxon>Lecanorales</taxon>
        <taxon>Lecanorineae</taxon>
        <taxon>Ramalinaceae</taxon>
        <taxon>Ramalina</taxon>
    </lineage>
</organism>
<dbReference type="Gene3D" id="3.30.160.60">
    <property type="entry name" value="Classic Zinc Finger"/>
    <property type="match status" value="3"/>
</dbReference>
<feature type="compositionally biased region" description="Basic and acidic residues" evidence="8">
    <location>
        <begin position="25"/>
        <end position="40"/>
    </location>
</feature>
<comment type="caution">
    <text evidence="10">The sequence shown here is derived from an EMBL/GenBank/DDBJ whole genome shotgun (WGS) entry which is preliminary data.</text>
</comment>
<evidence type="ECO:0000256" key="4">
    <source>
        <dbReference type="ARBA" id="ARBA00022771"/>
    </source>
</evidence>
<evidence type="ECO:0000256" key="1">
    <source>
        <dbReference type="ARBA" id="ARBA00004123"/>
    </source>
</evidence>
<evidence type="ECO:0000256" key="7">
    <source>
        <dbReference type="PROSITE-ProRule" id="PRU00042"/>
    </source>
</evidence>
<keyword evidence="5" id="KW-0862">Zinc</keyword>
<reference evidence="10" key="1">
    <citation type="journal article" date="2023" name="Genome Biol. Evol.">
        <title>First Whole Genome Sequence and Flow Cytometry Genome Size Data for the Lichen-Forming Fungus Ramalina farinacea (Ascomycota).</title>
        <authorList>
            <person name="Llewellyn T."/>
            <person name="Mian S."/>
            <person name="Hill R."/>
            <person name="Leitch I.J."/>
            <person name="Gaya E."/>
        </authorList>
    </citation>
    <scope>NUCLEOTIDE SEQUENCE</scope>
    <source>
        <strain evidence="10">LIQ254RAFAR</strain>
    </source>
</reference>
<evidence type="ECO:0000256" key="8">
    <source>
        <dbReference type="SAM" id="MobiDB-lite"/>
    </source>
</evidence>
<keyword evidence="2" id="KW-0479">Metal-binding</keyword>
<keyword evidence="6" id="KW-0539">Nucleus</keyword>
<feature type="compositionally biased region" description="Polar residues" evidence="8">
    <location>
        <begin position="1"/>
        <end position="20"/>
    </location>
</feature>
<feature type="region of interest" description="Disordered" evidence="8">
    <location>
        <begin position="1"/>
        <end position="84"/>
    </location>
</feature>
<dbReference type="FunFam" id="3.30.160.60:FF:000201">
    <property type="entry name" value="C2H2 finger domain protein (Gli3)"/>
    <property type="match status" value="1"/>
</dbReference>
<dbReference type="EMBL" id="JAPUFD010000012">
    <property type="protein sequence ID" value="MDI1490692.1"/>
    <property type="molecule type" value="Genomic_DNA"/>
</dbReference>
<dbReference type="SUPFAM" id="SSF57667">
    <property type="entry name" value="beta-beta-alpha zinc fingers"/>
    <property type="match status" value="1"/>
</dbReference>
<evidence type="ECO:0000256" key="5">
    <source>
        <dbReference type="ARBA" id="ARBA00022833"/>
    </source>
</evidence>
<dbReference type="Proteomes" id="UP001161017">
    <property type="component" value="Unassembled WGS sequence"/>
</dbReference>
<keyword evidence="11" id="KW-1185">Reference proteome</keyword>
<feature type="compositionally biased region" description="Basic residues" evidence="8">
    <location>
        <begin position="47"/>
        <end position="61"/>
    </location>
</feature>
<accession>A0AA43QQG5</accession>
<protein>
    <recommendedName>
        <fullName evidence="9">C2H2-type domain-containing protein</fullName>
    </recommendedName>
</protein>